<evidence type="ECO:0000256" key="3">
    <source>
        <dbReference type="ARBA" id="ARBA00022630"/>
    </source>
</evidence>
<comment type="similarity">
    <text evidence="2">Belongs to the acyl-CoA dehydrogenase family.</text>
</comment>
<dbReference type="FunFam" id="1.10.540.10:FF:000026">
    <property type="entry name" value="Acyl-CoA dehydrogenase medium chain"/>
    <property type="match status" value="1"/>
</dbReference>
<dbReference type="Gene3D" id="1.10.540.10">
    <property type="entry name" value="Acyl-CoA dehydrogenase/oxidase, N-terminal domain"/>
    <property type="match status" value="1"/>
</dbReference>
<evidence type="ECO:0000259" key="5">
    <source>
        <dbReference type="Pfam" id="PF02771"/>
    </source>
</evidence>
<reference evidence="6" key="1">
    <citation type="journal article" date="2014" name="Front. Microbiol.">
        <title>High frequency of phylogenetically diverse reductive dehalogenase-homologous genes in deep subseafloor sedimentary metagenomes.</title>
        <authorList>
            <person name="Kawai M."/>
            <person name="Futagami T."/>
            <person name="Toyoda A."/>
            <person name="Takaki Y."/>
            <person name="Nishi S."/>
            <person name="Hori S."/>
            <person name="Arai W."/>
            <person name="Tsubouchi T."/>
            <person name="Morono Y."/>
            <person name="Uchiyama I."/>
            <person name="Ito T."/>
            <person name="Fujiyama A."/>
            <person name="Inagaki F."/>
            <person name="Takami H."/>
        </authorList>
    </citation>
    <scope>NUCLEOTIDE SEQUENCE</scope>
    <source>
        <strain evidence="6">Expedition CK06-06</strain>
    </source>
</reference>
<evidence type="ECO:0000313" key="6">
    <source>
        <dbReference type="EMBL" id="GAH02014.1"/>
    </source>
</evidence>
<dbReference type="Pfam" id="PF02771">
    <property type="entry name" value="Acyl-CoA_dh_N"/>
    <property type="match status" value="1"/>
</dbReference>
<organism evidence="6">
    <name type="scientific">marine sediment metagenome</name>
    <dbReference type="NCBI Taxonomy" id="412755"/>
    <lineage>
        <taxon>unclassified sequences</taxon>
        <taxon>metagenomes</taxon>
        <taxon>ecological metagenomes</taxon>
    </lineage>
</organism>
<comment type="caution">
    <text evidence="6">The sequence shown here is derived from an EMBL/GenBank/DDBJ whole genome shotgun (WGS) entry which is preliminary data.</text>
</comment>
<protein>
    <recommendedName>
        <fullName evidence="5">Acyl-CoA dehydrogenase/oxidase N-terminal domain-containing protein</fullName>
    </recommendedName>
</protein>
<dbReference type="PANTHER" id="PTHR43884:SF12">
    <property type="entry name" value="ISOVALERYL-COA DEHYDROGENASE, MITOCHONDRIAL-RELATED"/>
    <property type="match status" value="1"/>
</dbReference>
<dbReference type="SUPFAM" id="SSF56645">
    <property type="entry name" value="Acyl-CoA dehydrogenase NM domain-like"/>
    <property type="match status" value="1"/>
</dbReference>
<dbReference type="GO" id="GO:0050660">
    <property type="term" value="F:flavin adenine dinucleotide binding"/>
    <property type="evidence" value="ECO:0007669"/>
    <property type="project" value="InterPro"/>
</dbReference>
<dbReference type="PANTHER" id="PTHR43884">
    <property type="entry name" value="ACYL-COA DEHYDROGENASE"/>
    <property type="match status" value="1"/>
</dbReference>
<feature type="non-terminal residue" evidence="6">
    <location>
        <position position="93"/>
    </location>
</feature>
<sequence>MDFDLTEDQKALRKKAREFAVKEVLPIAAAYDEAEMMPMDVIKKAWKAGLTNLGIPKEYGGQGYGLIESVIVVEEIASACPGIATSIFDNDLG</sequence>
<dbReference type="InterPro" id="IPR037069">
    <property type="entry name" value="AcylCoA_DH/ox_N_sf"/>
</dbReference>
<evidence type="ECO:0000256" key="1">
    <source>
        <dbReference type="ARBA" id="ARBA00001974"/>
    </source>
</evidence>
<dbReference type="InterPro" id="IPR009100">
    <property type="entry name" value="AcylCoA_DH/oxidase_NM_dom_sf"/>
</dbReference>
<evidence type="ECO:0000256" key="2">
    <source>
        <dbReference type="ARBA" id="ARBA00009347"/>
    </source>
</evidence>
<gene>
    <name evidence="6" type="ORF">S01H4_45798</name>
</gene>
<accession>X1DAE8</accession>
<comment type="cofactor">
    <cofactor evidence="1">
        <name>FAD</name>
        <dbReference type="ChEBI" id="CHEBI:57692"/>
    </cofactor>
</comment>
<keyword evidence="4" id="KW-0274">FAD</keyword>
<name>X1DAE8_9ZZZZ</name>
<evidence type="ECO:0000256" key="4">
    <source>
        <dbReference type="ARBA" id="ARBA00022827"/>
    </source>
</evidence>
<dbReference type="InterPro" id="IPR013786">
    <property type="entry name" value="AcylCoA_DH/ox_N"/>
</dbReference>
<keyword evidence="3" id="KW-0285">Flavoprotein</keyword>
<proteinExistence type="inferred from homology"/>
<feature type="domain" description="Acyl-CoA dehydrogenase/oxidase N-terminal" evidence="5">
    <location>
        <begin position="6"/>
        <end position="87"/>
    </location>
</feature>
<dbReference type="GO" id="GO:0003995">
    <property type="term" value="F:acyl-CoA dehydrogenase activity"/>
    <property type="evidence" value="ECO:0007669"/>
    <property type="project" value="TreeGrafter"/>
</dbReference>
<dbReference type="EMBL" id="BART01025531">
    <property type="protein sequence ID" value="GAH02014.1"/>
    <property type="molecule type" value="Genomic_DNA"/>
</dbReference>
<dbReference type="AlphaFoldDB" id="X1DAE8"/>